<organism evidence="8 9">
    <name type="scientific">Dillenia turbinata</name>
    <dbReference type="NCBI Taxonomy" id="194707"/>
    <lineage>
        <taxon>Eukaryota</taxon>
        <taxon>Viridiplantae</taxon>
        <taxon>Streptophyta</taxon>
        <taxon>Embryophyta</taxon>
        <taxon>Tracheophyta</taxon>
        <taxon>Spermatophyta</taxon>
        <taxon>Magnoliopsida</taxon>
        <taxon>eudicotyledons</taxon>
        <taxon>Gunneridae</taxon>
        <taxon>Pentapetalae</taxon>
        <taxon>Dilleniales</taxon>
        <taxon>Dilleniaceae</taxon>
        <taxon>Dillenia</taxon>
    </lineage>
</organism>
<dbReference type="Pfam" id="PF00319">
    <property type="entry name" value="SRF-TF"/>
    <property type="match status" value="1"/>
</dbReference>
<gene>
    <name evidence="8" type="ORF">RJ641_013350</name>
</gene>
<dbReference type="InterPro" id="IPR050142">
    <property type="entry name" value="MADS-box/MEF2_TF"/>
</dbReference>
<dbReference type="PANTHER" id="PTHR48019">
    <property type="entry name" value="SERUM RESPONSE FACTOR HOMOLOG"/>
    <property type="match status" value="1"/>
</dbReference>
<evidence type="ECO:0000256" key="5">
    <source>
        <dbReference type="ARBA" id="ARBA00023242"/>
    </source>
</evidence>
<dbReference type="Proteomes" id="UP001370490">
    <property type="component" value="Unassembled WGS sequence"/>
</dbReference>
<feature type="chain" id="PRO_5042992967" evidence="6">
    <location>
        <begin position="19"/>
        <end position="218"/>
    </location>
</feature>
<name>A0AAN8WD84_9MAGN</name>
<reference evidence="8 9" key="1">
    <citation type="submission" date="2023-12" db="EMBL/GenBank/DDBJ databases">
        <title>A high-quality genome assembly for Dillenia turbinata (Dilleniales).</title>
        <authorList>
            <person name="Chanderbali A."/>
        </authorList>
    </citation>
    <scope>NUCLEOTIDE SEQUENCE [LARGE SCALE GENOMIC DNA]</scope>
    <source>
        <strain evidence="8">LSX21</strain>
        <tissue evidence="8">Leaf</tissue>
    </source>
</reference>
<evidence type="ECO:0000313" key="9">
    <source>
        <dbReference type="Proteomes" id="UP001370490"/>
    </source>
</evidence>
<dbReference type="GO" id="GO:0046983">
    <property type="term" value="F:protein dimerization activity"/>
    <property type="evidence" value="ECO:0007669"/>
    <property type="project" value="InterPro"/>
</dbReference>
<dbReference type="InterPro" id="IPR036879">
    <property type="entry name" value="TF_MADSbox_sf"/>
</dbReference>
<evidence type="ECO:0000256" key="1">
    <source>
        <dbReference type="ARBA" id="ARBA00004123"/>
    </source>
</evidence>
<evidence type="ECO:0000256" key="4">
    <source>
        <dbReference type="ARBA" id="ARBA00023163"/>
    </source>
</evidence>
<dbReference type="Gene3D" id="3.40.1810.10">
    <property type="entry name" value="Transcription factor, MADS-box"/>
    <property type="match status" value="1"/>
</dbReference>
<feature type="domain" description="MADS-box" evidence="7">
    <location>
        <begin position="27"/>
        <end position="87"/>
    </location>
</feature>
<evidence type="ECO:0000256" key="2">
    <source>
        <dbReference type="ARBA" id="ARBA00023015"/>
    </source>
</evidence>
<dbReference type="InterPro" id="IPR033896">
    <property type="entry name" value="MEF2-like_N"/>
</dbReference>
<feature type="signal peptide" evidence="6">
    <location>
        <begin position="1"/>
        <end position="18"/>
    </location>
</feature>
<dbReference type="SUPFAM" id="SSF55455">
    <property type="entry name" value="SRF-like"/>
    <property type="match status" value="1"/>
</dbReference>
<accession>A0AAN8WD84</accession>
<protein>
    <submittedName>
        <fullName evidence="8">Transcription factor, MADS-box</fullName>
    </submittedName>
</protein>
<keyword evidence="5" id="KW-0539">Nucleus</keyword>
<dbReference type="SMART" id="SM00432">
    <property type="entry name" value="MADS"/>
    <property type="match status" value="1"/>
</dbReference>
<sequence>MLLLLLFILLSYLGLTQDSRLNDVREMTRQKIQIKKIDNITARQVTFSERRRGLFRKAHELSTLCDADVALIVFSAIGKLFEYSSSSKISVLTCELIDMWGLLLFGGYKLSVIKNKILTIRATLMIMSLSPEKGHTVGSHNTLSLVAIASICELIHHTLHLHCRKTTDRHRLHCSAENKDQLAQPSLYLQVVQWLQDARTYEWLMKNFMGICPFLFGT</sequence>
<evidence type="ECO:0000259" key="7">
    <source>
        <dbReference type="PROSITE" id="PS50066"/>
    </source>
</evidence>
<keyword evidence="4" id="KW-0804">Transcription</keyword>
<dbReference type="CDD" id="cd00265">
    <property type="entry name" value="MADS_MEF2_like"/>
    <property type="match status" value="1"/>
</dbReference>
<dbReference type="GO" id="GO:0045944">
    <property type="term" value="P:positive regulation of transcription by RNA polymerase II"/>
    <property type="evidence" value="ECO:0007669"/>
    <property type="project" value="InterPro"/>
</dbReference>
<keyword evidence="3" id="KW-0238">DNA-binding</keyword>
<dbReference type="EMBL" id="JBAMMX010000002">
    <property type="protein sequence ID" value="KAK6945806.1"/>
    <property type="molecule type" value="Genomic_DNA"/>
</dbReference>
<comment type="subcellular location">
    <subcellularLocation>
        <location evidence="1">Nucleus</location>
    </subcellularLocation>
</comment>
<dbReference type="AlphaFoldDB" id="A0AAN8WD84"/>
<dbReference type="InterPro" id="IPR002100">
    <property type="entry name" value="TF_MADSbox"/>
</dbReference>
<evidence type="ECO:0000256" key="6">
    <source>
        <dbReference type="SAM" id="SignalP"/>
    </source>
</evidence>
<keyword evidence="6" id="KW-0732">Signal</keyword>
<keyword evidence="9" id="KW-1185">Reference proteome</keyword>
<evidence type="ECO:0000256" key="3">
    <source>
        <dbReference type="ARBA" id="ARBA00023125"/>
    </source>
</evidence>
<keyword evidence="2" id="KW-0805">Transcription regulation</keyword>
<dbReference type="PROSITE" id="PS50066">
    <property type="entry name" value="MADS_BOX_2"/>
    <property type="match status" value="1"/>
</dbReference>
<evidence type="ECO:0000313" key="8">
    <source>
        <dbReference type="EMBL" id="KAK6945806.1"/>
    </source>
</evidence>
<dbReference type="GO" id="GO:0005634">
    <property type="term" value="C:nucleus"/>
    <property type="evidence" value="ECO:0007669"/>
    <property type="project" value="UniProtKB-SubCell"/>
</dbReference>
<comment type="caution">
    <text evidence="8">The sequence shown here is derived from an EMBL/GenBank/DDBJ whole genome shotgun (WGS) entry which is preliminary data.</text>
</comment>
<dbReference type="GO" id="GO:0000977">
    <property type="term" value="F:RNA polymerase II transcription regulatory region sequence-specific DNA binding"/>
    <property type="evidence" value="ECO:0007669"/>
    <property type="project" value="InterPro"/>
</dbReference>
<proteinExistence type="predicted"/>
<dbReference type="PRINTS" id="PR00404">
    <property type="entry name" value="MADSDOMAIN"/>
</dbReference>